<evidence type="ECO:0000256" key="6">
    <source>
        <dbReference type="ARBA" id="ARBA00023004"/>
    </source>
</evidence>
<dbReference type="EMBL" id="PJCH01000010">
    <property type="protein sequence ID" value="PQA87172.1"/>
    <property type="molecule type" value="Genomic_DNA"/>
</dbReference>
<dbReference type="GO" id="GO:0006826">
    <property type="term" value="P:iron ion transport"/>
    <property type="evidence" value="ECO:0007669"/>
    <property type="project" value="UniProtKB-KW"/>
</dbReference>
<dbReference type="InterPro" id="IPR000531">
    <property type="entry name" value="Beta-barrel_TonB"/>
</dbReference>
<keyword evidence="15" id="KW-1185">Reference proteome</keyword>
<dbReference type="InterPro" id="IPR036942">
    <property type="entry name" value="Beta-barrel_TonB_sf"/>
</dbReference>
<evidence type="ECO:0000256" key="4">
    <source>
        <dbReference type="ARBA" id="ARBA00022496"/>
    </source>
</evidence>
<dbReference type="AlphaFoldDB" id="A0A2S7K3V0"/>
<dbReference type="Gene3D" id="2.170.130.10">
    <property type="entry name" value="TonB-dependent receptor, plug domain"/>
    <property type="match status" value="1"/>
</dbReference>
<evidence type="ECO:0000256" key="1">
    <source>
        <dbReference type="ARBA" id="ARBA00004571"/>
    </source>
</evidence>
<dbReference type="PROSITE" id="PS52016">
    <property type="entry name" value="TONB_DEPENDENT_REC_3"/>
    <property type="match status" value="1"/>
</dbReference>
<feature type="signal peptide" evidence="12">
    <location>
        <begin position="1"/>
        <end position="32"/>
    </location>
</feature>
<evidence type="ECO:0000256" key="9">
    <source>
        <dbReference type="ARBA" id="ARBA00023237"/>
    </source>
</evidence>
<dbReference type="Pfam" id="PF00593">
    <property type="entry name" value="TonB_dep_Rec_b-barrel"/>
    <property type="match status" value="1"/>
</dbReference>
<evidence type="ECO:0000256" key="12">
    <source>
        <dbReference type="SAM" id="SignalP"/>
    </source>
</evidence>
<keyword evidence="2 10" id="KW-0813">Transport</keyword>
<dbReference type="InterPro" id="IPR037066">
    <property type="entry name" value="Plug_dom_sf"/>
</dbReference>
<dbReference type="Gene3D" id="3.55.50.30">
    <property type="match status" value="1"/>
</dbReference>
<protein>
    <recommendedName>
        <fullName evidence="13">Secretin/TonB short N-terminal domain-containing protein</fullName>
    </recommendedName>
</protein>
<keyword evidence="3 10" id="KW-1134">Transmembrane beta strand</keyword>
<dbReference type="RefSeq" id="WP_104830730.1">
    <property type="nucleotide sequence ID" value="NZ_PJCH01000010.1"/>
</dbReference>
<dbReference type="SMART" id="SM00965">
    <property type="entry name" value="STN"/>
    <property type="match status" value="1"/>
</dbReference>
<organism evidence="14 15">
    <name type="scientific">Hyphococcus luteus</name>
    <dbReference type="NCBI Taxonomy" id="2058213"/>
    <lineage>
        <taxon>Bacteria</taxon>
        <taxon>Pseudomonadati</taxon>
        <taxon>Pseudomonadota</taxon>
        <taxon>Alphaproteobacteria</taxon>
        <taxon>Parvularculales</taxon>
        <taxon>Parvularculaceae</taxon>
        <taxon>Hyphococcus</taxon>
    </lineage>
</organism>
<evidence type="ECO:0000256" key="11">
    <source>
        <dbReference type="RuleBase" id="RU003357"/>
    </source>
</evidence>
<evidence type="ECO:0000256" key="3">
    <source>
        <dbReference type="ARBA" id="ARBA00022452"/>
    </source>
</evidence>
<evidence type="ECO:0000256" key="2">
    <source>
        <dbReference type="ARBA" id="ARBA00022448"/>
    </source>
</evidence>
<feature type="chain" id="PRO_5015455544" description="Secretin/TonB short N-terminal domain-containing protein" evidence="12">
    <location>
        <begin position="33"/>
        <end position="892"/>
    </location>
</feature>
<sequence>MSRKSNLFAARRMLGAASALAILMTISAPVCAEEQAAQFDIPSQPLSEALAEFSRQSKINVVAPSSLTRDKVSNAVVGEMEPEKALETLIGDASFSIRTEDDGSLILAQATADAQKGRLFRVAQTVPREARAVEDISSERIENQETQDSVVVTGTRIKGIKDQFSPVTQIGREDMELAGNETIADVLDDLPQNFGGGIAQDAATSINGPGGASVNLRGLGNESTLVLLNGRRLAPGGLRGSYVDISSIPSAAIDRIEVMSDGASAIYGSDAVAGVVNIILRDDFSGAESRLNLSTLTEGGGNTIKAGQTFGWSDDRAHALVSYEYSSEDNLDVKEKAFSENTQGPYYLLPYNQKHSVFSSGGAKLTDRMRVAADGYYSKRKSKSFETSGSAADTLYWEGDLEQYGASASIHFDLTEEWAADLSGAYSWNGHTTEALYRIPTSLLGTSADSKSEIISVDGSLGGPLFNLTDEAVRVVVGGHFRTEAADQLYSYILSGGNQTALDVEQNRDVFAFFGEIYAPLVSEGDSVPGIKRLAVTAAVRREDYNDVGSSIDPRVGAVWSPFEGLSVRGTWGTAFRAPRLEQLRDILQAAILGVYVDPETPMTEQVALVLSGQTSNLKPEQAETWTVGMDFSPTWLDGFNFRGTYFDIAYTGRIGIPSSRLNASFQFTDFTGIPVENLSVADVQGYVNSADRFINYADYFPSLGSLVIEDVEVILDRRPQNLSSADVAGFDLEASYDFSSSVGDVAVFVNSTILTAYEQRVSPSTPLDDTLDTFANPLDFRLKGGVQWRTNPVTAAVYINYADDYLDDEALDGGVKVGSWTTMDASVRVSLGEMMKSNFANETYLTLSASNIFDKAPPMIGGRPPLSGVIYDRANADPSGRRIGLLLTKRW</sequence>
<evidence type="ECO:0000313" key="14">
    <source>
        <dbReference type="EMBL" id="PQA87172.1"/>
    </source>
</evidence>
<dbReference type="InterPro" id="IPR012910">
    <property type="entry name" value="Plug_dom"/>
</dbReference>
<keyword evidence="12" id="KW-0732">Signal</keyword>
<accession>A0A2S7K3V0</accession>
<gene>
    <name evidence="14" type="ORF">CW354_14125</name>
</gene>
<proteinExistence type="inferred from homology"/>
<dbReference type="PANTHER" id="PTHR47234">
    <property type="match status" value="1"/>
</dbReference>
<keyword evidence="5 10" id="KW-0812">Transmembrane</keyword>
<dbReference type="GO" id="GO:0009279">
    <property type="term" value="C:cell outer membrane"/>
    <property type="evidence" value="ECO:0007669"/>
    <property type="project" value="UniProtKB-SubCell"/>
</dbReference>
<dbReference type="SUPFAM" id="SSF56935">
    <property type="entry name" value="Porins"/>
    <property type="match status" value="1"/>
</dbReference>
<keyword evidence="9 10" id="KW-0998">Cell outer membrane</keyword>
<evidence type="ECO:0000313" key="15">
    <source>
        <dbReference type="Proteomes" id="UP000239504"/>
    </source>
</evidence>
<feature type="domain" description="Secretin/TonB short N-terminal" evidence="13">
    <location>
        <begin position="59"/>
        <end position="110"/>
    </location>
</feature>
<keyword evidence="6" id="KW-0408">Iron</keyword>
<dbReference type="Gene3D" id="2.40.170.20">
    <property type="entry name" value="TonB-dependent receptor, beta-barrel domain"/>
    <property type="match status" value="1"/>
</dbReference>
<evidence type="ECO:0000256" key="7">
    <source>
        <dbReference type="ARBA" id="ARBA00023077"/>
    </source>
</evidence>
<evidence type="ECO:0000259" key="13">
    <source>
        <dbReference type="SMART" id="SM00965"/>
    </source>
</evidence>
<reference evidence="14 15" key="1">
    <citation type="submission" date="2017-12" db="EMBL/GenBank/DDBJ databases">
        <authorList>
            <person name="Hurst M.R.H."/>
        </authorList>
    </citation>
    <scope>NUCLEOTIDE SEQUENCE [LARGE SCALE GENOMIC DNA]</scope>
    <source>
        <strain evidence="14 15">SY-3-19</strain>
    </source>
</reference>
<comment type="subcellular location">
    <subcellularLocation>
        <location evidence="1 10">Cell outer membrane</location>
        <topology evidence="1 10">Multi-pass membrane protein</topology>
    </subcellularLocation>
</comment>
<keyword evidence="8 10" id="KW-0472">Membrane</keyword>
<dbReference type="OrthoDB" id="7051241at2"/>
<dbReference type="InterPro" id="IPR039426">
    <property type="entry name" value="TonB-dep_rcpt-like"/>
</dbReference>
<dbReference type="Proteomes" id="UP000239504">
    <property type="component" value="Unassembled WGS sequence"/>
</dbReference>
<comment type="similarity">
    <text evidence="10 11">Belongs to the TonB-dependent receptor family.</text>
</comment>
<evidence type="ECO:0000256" key="8">
    <source>
        <dbReference type="ARBA" id="ARBA00023136"/>
    </source>
</evidence>
<name>A0A2S7K3V0_9PROT</name>
<keyword evidence="4" id="KW-0410">Iron transport</keyword>
<evidence type="ECO:0000256" key="5">
    <source>
        <dbReference type="ARBA" id="ARBA00022692"/>
    </source>
</evidence>
<keyword evidence="4" id="KW-0406">Ion transport</keyword>
<evidence type="ECO:0000256" key="10">
    <source>
        <dbReference type="PROSITE-ProRule" id="PRU01360"/>
    </source>
</evidence>
<dbReference type="Pfam" id="PF07715">
    <property type="entry name" value="Plug"/>
    <property type="match status" value="1"/>
</dbReference>
<keyword evidence="7 11" id="KW-0798">TonB box</keyword>
<dbReference type="InterPro" id="IPR011662">
    <property type="entry name" value="Secretin/TonB_short_N"/>
</dbReference>
<dbReference type="PANTHER" id="PTHR47234:SF3">
    <property type="entry name" value="SECRETIN_TONB SHORT N-TERMINAL DOMAIN-CONTAINING PROTEIN"/>
    <property type="match status" value="1"/>
</dbReference>
<comment type="caution">
    <text evidence="14">The sequence shown here is derived from an EMBL/GenBank/DDBJ whole genome shotgun (WGS) entry which is preliminary data.</text>
</comment>